<keyword evidence="5" id="KW-1185">Reference proteome</keyword>
<gene>
    <name evidence="4" type="primary">bioC_1</name>
    <name evidence="4" type="ORF">LF1_31850</name>
</gene>
<sequence length="287" mass="31786">MPDSKMPNSKMPDSEMPNTEMPNSQIQDQSIGSRFTASSSTYDRHANIQDQVAVRLMELIDSGPDVDRILELGCGTGRLTQKICERFSAADITAVDLSEAMIGQAKIRFDAGINVDWVASDICDYVTDQMFPLIVSSSSLHWVTPIDRAFEVIDQSIEPGGQIVLAIMLRDTLGELHDARLRVAPHKPPQSRLPMMDDVLNAGHRLGWETLHQSQSVFTVQYASARDLLVAIHQQGLTGGSVSRSHLPLTRGEIASLIKDYDSRYQNDSGKVIASYQVGFLRCRKVE</sequence>
<dbReference type="Gene3D" id="3.40.50.150">
    <property type="entry name" value="Vaccinia Virus protein VP39"/>
    <property type="match status" value="1"/>
</dbReference>
<evidence type="ECO:0000259" key="3">
    <source>
        <dbReference type="Pfam" id="PF13649"/>
    </source>
</evidence>
<evidence type="ECO:0000313" key="5">
    <source>
        <dbReference type="Proteomes" id="UP000322699"/>
    </source>
</evidence>
<evidence type="ECO:0000313" key="4">
    <source>
        <dbReference type="EMBL" id="KAA1260645.1"/>
    </source>
</evidence>
<dbReference type="PANTHER" id="PTHR43861">
    <property type="entry name" value="TRANS-ACONITATE 2-METHYLTRANSFERASE-RELATED"/>
    <property type="match status" value="1"/>
</dbReference>
<dbReference type="GO" id="GO:0102130">
    <property type="term" value="F:malonyl-CoA methyltransferase activity"/>
    <property type="evidence" value="ECO:0007669"/>
    <property type="project" value="UniProtKB-EC"/>
</dbReference>
<dbReference type="RefSeq" id="WP_238383183.1">
    <property type="nucleotide sequence ID" value="NZ_LWSK01000103.1"/>
</dbReference>
<evidence type="ECO:0000256" key="2">
    <source>
        <dbReference type="SAM" id="MobiDB-lite"/>
    </source>
</evidence>
<dbReference type="InterPro" id="IPR029063">
    <property type="entry name" value="SAM-dependent_MTases_sf"/>
</dbReference>
<feature type="compositionally biased region" description="Polar residues" evidence="2">
    <location>
        <begin position="16"/>
        <end position="32"/>
    </location>
</feature>
<name>A0A5B1CL75_9BACT</name>
<dbReference type="CDD" id="cd02440">
    <property type="entry name" value="AdoMet_MTases"/>
    <property type="match status" value="1"/>
</dbReference>
<dbReference type="EC" id="2.1.1.197" evidence="4"/>
<evidence type="ECO:0000256" key="1">
    <source>
        <dbReference type="ARBA" id="ARBA00022679"/>
    </source>
</evidence>
<proteinExistence type="predicted"/>
<dbReference type="Proteomes" id="UP000322699">
    <property type="component" value="Unassembled WGS sequence"/>
</dbReference>
<feature type="domain" description="Methyltransferase" evidence="3">
    <location>
        <begin position="69"/>
        <end position="161"/>
    </location>
</feature>
<reference evidence="4 5" key="1">
    <citation type="submission" date="2019-08" db="EMBL/GenBank/DDBJ databases">
        <title>Deep-cultivation of Planctomycetes and their phenomic and genomic characterization uncovers novel biology.</title>
        <authorList>
            <person name="Wiegand S."/>
            <person name="Jogler M."/>
            <person name="Boedeker C."/>
            <person name="Pinto D."/>
            <person name="Vollmers J."/>
            <person name="Rivas-Marin E."/>
            <person name="Kohn T."/>
            <person name="Peeters S.H."/>
            <person name="Heuer A."/>
            <person name="Rast P."/>
            <person name="Oberbeckmann S."/>
            <person name="Bunk B."/>
            <person name="Jeske O."/>
            <person name="Meyerdierks A."/>
            <person name="Storesund J.E."/>
            <person name="Kallscheuer N."/>
            <person name="Luecker S."/>
            <person name="Lage O.M."/>
            <person name="Pohl T."/>
            <person name="Merkel B.J."/>
            <person name="Hornburger P."/>
            <person name="Mueller R.-W."/>
            <person name="Bruemmer F."/>
            <person name="Labrenz M."/>
            <person name="Spormann A.M."/>
            <person name="Op Den Camp H."/>
            <person name="Overmann J."/>
            <person name="Amann R."/>
            <person name="Jetten M.S.M."/>
            <person name="Mascher T."/>
            <person name="Medema M.H."/>
            <person name="Devos D.P."/>
            <person name="Kaster A.-K."/>
            <person name="Ovreas L."/>
            <person name="Rohde M."/>
            <person name="Galperin M.Y."/>
            <person name="Jogler C."/>
        </authorList>
    </citation>
    <scope>NUCLEOTIDE SEQUENCE [LARGE SCALE GENOMIC DNA]</scope>
    <source>
        <strain evidence="4 5">LF1</strain>
    </source>
</reference>
<keyword evidence="1 4" id="KW-0808">Transferase</keyword>
<keyword evidence="4" id="KW-0489">Methyltransferase</keyword>
<dbReference type="Pfam" id="PF13649">
    <property type="entry name" value="Methyltransf_25"/>
    <property type="match status" value="1"/>
</dbReference>
<organism evidence="4 5">
    <name type="scientific">Rubripirellula obstinata</name>
    <dbReference type="NCBI Taxonomy" id="406547"/>
    <lineage>
        <taxon>Bacteria</taxon>
        <taxon>Pseudomonadati</taxon>
        <taxon>Planctomycetota</taxon>
        <taxon>Planctomycetia</taxon>
        <taxon>Pirellulales</taxon>
        <taxon>Pirellulaceae</taxon>
        <taxon>Rubripirellula</taxon>
    </lineage>
</organism>
<dbReference type="AlphaFoldDB" id="A0A5B1CL75"/>
<dbReference type="InterPro" id="IPR041698">
    <property type="entry name" value="Methyltransf_25"/>
</dbReference>
<protein>
    <submittedName>
        <fullName evidence="4">Malonyl-[acyl-carrier protein] O-methyltransferase</fullName>
        <ecNumber evidence="4">2.1.1.197</ecNumber>
    </submittedName>
</protein>
<dbReference type="EMBL" id="VRLW01000001">
    <property type="protein sequence ID" value="KAA1260645.1"/>
    <property type="molecule type" value="Genomic_DNA"/>
</dbReference>
<dbReference type="GO" id="GO:0032259">
    <property type="term" value="P:methylation"/>
    <property type="evidence" value="ECO:0007669"/>
    <property type="project" value="UniProtKB-KW"/>
</dbReference>
<accession>A0A5B1CL75</accession>
<comment type="caution">
    <text evidence="4">The sequence shown here is derived from an EMBL/GenBank/DDBJ whole genome shotgun (WGS) entry which is preliminary data.</text>
</comment>
<feature type="region of interest" description="Disordered" evidence="2">
    <location>
        <begin position="1"/>
        <end position="32"/>
    </location>
</feature>
<dbReference type="SUPFAM" id="SSF53335">
    <property type="entry name" value="S-adenosyl-L-methionine-dependent methyltransferases"/>
    <property type="match status" value="1"/>
</dbReference>